<dbReference type="EMBL" id="JAPFFK010000010">
    <property type="protein sequence ID" value="KAJ6739942.1"/>
    <property type="molecule type" value="Genomic_DNA"/>
</dbReference>
<evidence type="ECO:0000313" key="1">
    <source>
        <dbReference type="EMBL" id="KAJ6739942.1"/>
    </source>
</evidence>
<evidence type="ECO:0000313" key="2">
    <source>
        <dbReference type="Proteomes" id="UP001151532"/>
    </source>
</evidence>
<reference evidence="1" key="1">
    <citation type="submission" date="2022-11" db="EMBL/GenBank/DDBJ databases">
        <authorList>
            <person name="Hyden B.L."/>
            <person name="Feng K."/>
            <person name="Yates T."/>
            <person name="Jawdy S."/>
            <person name="Smart L.B."/>
            <person name="Muchero W."/>
        </authorList>
    </citation>
    <scope>NUCLEOTIDE SEQUENCE</scope>
    <source>
        <tissue evidence="1">Shoot tip</tissue>
    </source>
</reference>
<keyword evidence="2" id="KW-1185">Reference proteome</keyword>
<proteinExistence type="predicted"/>
<dbReference type="OrthoDB" id="1703123at2759"/>
<organism evidence="1 2">
    <name type="scientific">Salix purpurea</name>
    <name type="common">Purple osier willow</name>
    <dbReference type="NCBI Taxonomy" id="77065"/>
    <lineage>
        <taxon>Eukaryota</taxon>
        <taxon>Viridiplantae</taxon>
        <taxon>Streptophyta</taxon>
        <taxon>Embryophyta</taxon>
        <taxon>Tracheophyta</taxon>
        <taxon>Spermatophyta</taxon>
        <taxon>Magnoliopsida</taxon>
        <taxon>eudicotyledons</taxon>
        <taxon>Gunneridae</taxon>
        <taxon>Pentapetalae</taxon>
        <taxon>rosids</taxon>
        <taxon>fabids</taxon>
        <taxon>Malpighiales</taxon>
        <taxon>Salicaceae</taxon>
        <taxon>Saliceae</taxon>
        <taxon>Salix</taxon>
    </lineage>
</organism>
<comment type="caution">
    <text evidence="1">The sequence shown here is derived from an EMBL/GenBank/DDBJ whole genome shotgun (WGS) entry which is preliminary data.</text>
</comment>
<reference evidence="1" key="2">
    <citation type="journal article" date="2023" name="Int. J. Mol. Sci.">
        <title>De Novo Assembly and Annotation of 11 Diverse Shrub Willow (Salix) Genomes Reveals Novel Gene Organization in Sex-Linked Regions.</title>
        <authorList>
            <person name="Hyden B."/>
            <person name="Feng K."/>
            <person name="Yates T.B."/>
            <person name="Jawdy S."/>
            <person name="Cereghino C."/>
            <person name="Smart L.B."/>
            <person name="Muchero W."/>
        </authorList>
    </citation>
    <scope>NUCLEOTIDE SEQUENCE</scope>
    <source>
        <tissue evidence="1">Shoot tip</tissue>
    </source>
</reference>
<protein>
    <submittedName>
        <fullName evidence="1">Uncharacterized protein</fullName>
    </submittedName>
</protein>
<gene>
    <name evidence="1" type="ORF">OIU79_000153</name>
</gene>
<accession>A0A9Q0V1D6</accession>
<dbReference type="AlphaFoldDB" id="A0A9Q0V1D6"/>
<dbReference type="Proteomes" id="UP001151532">
    <property type="component" value="Chromosome 7"/>
</dbReference>
<name>A0A9Q0V1D6_SALPP</name>
<sequence length="149" mass="17470">MEGVHANSRYFLPFSLIFLEDSITELLELDHFSVSMTIWDDKLMVLKRYQQTNMHLQPRWGNGEKETREEHWGAILELYEKLPQSIKTQVNLDKFDVPRNLLRDMKVDSSSQRSADEGSTIEKLSRKLERFKIRTVQGGGVVRVEEDRS</sequence>